<proteinExistence type="inferred from homology"/>
<dbReference type="InterPro" id="IPR013970">
    <property type="entry name" value="Rfa2"/>
</dbReference>
<evidence type="ECO:0008006" key="7">
    <source>
        <dbReference type="Google" id="ProtNLM"/>
    </source>
</evidence>
<reference evidence="5 6" key="1">
    <citation type="submission" date="2018-06" db="EMBL/GenBank/DDBJ databases">
        <title>Complete Genomes of Monosporascus.</title>
        <authorList>
            <person name="Robinson A.J."/>
            <person name="Natvig D.O."/>
        </authorList>
    </citation>
    <scope>NUCLEOTIDE SEQUENCE [LARGE SCALE GENOMIC DNA]</scope>
    <source>
        <strain evidence="5 6">CBS 110550</strain>
    </source>
</reference>
<feature type="region of interest" description="Disordered" evidence="4">
    <location>
        <begin position="104"/>
        <end position="153"/>
    </location>
</feature>
<dbReference type="PANTHER" id="PTHR15114:SF1">
    <property type="entry name" value="REPLICATION PROTEIN A 14 KDA SUBUNIT"/>
    <property type="match status" value="1"/>
</dbReference>
<comment type="caution">
    <text evidence="5">The sequence shown here is derived from an EMBL/GenBank/DDBJ whole genome shotgun (WGS) entry which is preliminary data.</text>
</comment>
<dbReference type="InterPro" id="IPR012340">
    <property type="entry name" value="NA-bd_OB-fold"/>
</dbReference>
<comment type="similarity">
    <text evidence="2">Belongs to the replication factor A protein 3 family.</text>
</comment>
<dbReference type="GO" id="GO:0003684">
    <property type="term" value="F:damaged DNA binding"/>
    <property type="evidence" value="ECO:0007669"/>
    <property type="project" value="TreeGrafter"/>
</dbReference>
<dbReference type="GO" id="GO:0005662">
    <property type="term" value="C:DNA replication factor A complex"/>
    <property type="evidence" value="ECO:0007669"/>
    <property type="project" value="TreeGrafter"/>
</dbReference>
<dbReference type="GO" id="GO:0006284">
    <property type="term" value="P:base-excision repair"/>
    <property type="evidence" value="ECO:0007669"/>
    <property type="project" value="TreeGrafter"/>
</dbReference>
<dbReference type="GO" id="GO:0035861">
    <property type="term" value="C:site of double-strand break"/>
    <property type="evidence" value="ECO:0007669"/>
    <property type="project" value="TreeGrafter"/>
</dbReference>
<evidence type="ECO:0000313" key="5">
    <source>
        <dbReference type="EMBL" id="RYP07064.1"/>
    </source>
</evidence>
<dbReference type="Gene3D" id="2.40.50.140">
    <property type="entry name" value="Nucleic acid-binding proteins"/>
    <property type="match status" value="1"/>
</dbReference>
<comment type="subcellular location">
    <subcellularLocation>
        <location evidence="1">Nucleus</location>
    </subcellularLocation>
</comment>
<dbReference type="AlphaFoldDB" id="A0A4Q4TLQ1"/>
<dbReference type="GO" id="GO:0003697">
    <property type="term" value="F:single-stranded DNA binding"/>
    <property type="evidence" value="ECO:0007669"/>
    <property type="project" value="TreeGrafter"/>
</dbReference>
<dbReference type="CDD" id="cd04479">
    <property type="entry name" value="RPA3"/>
    <property type="match status" value="1"/>
</dbReference>
<organism evidence="5 6">
    <name type="scientific">Monosporascus ibericus</name>
    <dbReference type="NCBI Taxonomy" id="155417"/>
    <lineage>
        <taxon>Eukaryota</taxon>
        <taxon>Fungi</taxon>
        <taxon>Dikarya</taxon>
        <taxon>Ascomycota</taxon>
        <taxon>Pezizomycotina</taxon>
        <taxon>Sordariomycetes</taxon>
        <taxon>Xylariomycetidae</taxon>
        <taxon>Xylariales</taxon>
        <taxon>Xylariales incertae sedis</taxon>
        <taxon>Monosporascus</taxon>
    </lineage>
</organism>
<dbReference type="GO" id="GO:0000724">
    <property type="term" value="P:double-strand break repair via homologous recombination"/>
    <property type="evidence" value="ECO:0007669"/>
    <property type="project" value="TreeGrafter"/>
</dbReference>
<evidence type="ECO:0000256" key="4">
    <source>
        <dbReference type="SAM" id="MobiDB-lite"/>
    </source>
</evidence>
<evidence type="ECO:0000313" key="6">
    <source>
        <dbReference type="Proteomes" id="UP000293360"/>
    </source>
</evidence>
<sequence>MEPVSTPRISGQLIGSYIGRNVMIIGKVLQLRGDSAIIDAEGQITIMLNRDVHLTPGNGVQVIGKVNPDFSVKVLSGQDLGDNVDYQVSQAVVDATHRYKHLRSSQATQAPLASPQSQCRGQSDISAAGSAASQSPSPPPAATGSQEQQPSSLKTRLHRLTPQNGQPSNSSTQTTPASFYINRGIQTNFEEAARTVNSSSQSSKLSVSAPLSPPPSSFTPQPTRRGRLYRTRSGNLVDGKEIWRRRDAPQQRRELDTALLDMILDGFGKFSAVTMRMDEGGRWRIQRDIATADVDK</sequence>
<dbReference type="EMBL" id="QJNU01000107">
    <property type="protein sequence ID" value="RYP07064.1"/>
    <property type="molecule type" value="Genomic_DNA"/>
</dbReference>
<name>A0A4Q4TLQ1_9PEZI</name>
<evidence type="ECO:0000256" key="3">
    <source>
        <dbReference type="ARBA" id="ARBA00023242"/>
    </source>
</evidence>
<feature type="region of interest" description="Disordered" evidence="4">
    <location>
        <begin position="192"/>
        <end position="225"/>
    </location>
</feature>
<feature type="compositionally biased region" description="Polar residues" evidence="4">
    <location>
        <begin position="104"/>
        <end position="125"/>
    </location>
</feature>
<protein>
    <recommendedName>
        <fullName evidence="7">Replication factor A protein 3</fullName>
    </recommendedName>
</protein>
<gene>
    <name evidence="5" type="ORF">DL764_002755</name>
</gene>
<dbReference type="GO" id="GO:0006260">
    <property type="term" value="P:DNA replication"/>
    <property type="evidence" value="ECO:0007669"/>
    <property type="project" value="InterPro"/>
</dbReference>
<feature type="compositionally biased region" description="Low complexity" evidence="4">
    <location>
        <begin position="126"/>
        <end position="135"/>
    </location>
</feature>
<evidence type="ECO:0000256" key="1">
    <source>
        <dbReference type="ARBA" id="ARBA00004123"/>
    </source>
</evidence>
<dbReference type="Pfam" id="PF08661">
    <property type="entry name" value="Rep_fac-A_3"/>
    <property type="match status" value="1"/>
</dbReference>
<dbReference type="GO" id="GO:0006298">
    <property type="term" value="P:mismatch repair"/>
    <property type="evidence" value="ECO:0007669"/>
    <property type="project" value="TreeGrafter"/>
</dbReference>
<dbReference type="SUPFAM" id="SSF50249">
    <property type="entry name" value="Nucleic acid-binding proteins"/>
    <property type="match status" value="1"/>
</dbReference>
<evidence type="ECO:0000256" key="2">
    <source>
        <dbReference type="ARBA" id="ARBA00009761"/>
    </source>
</evidence>
<dbReference type="PANTHER" id="PTHR15114">
    <property type="entry name" value="REPLICATION PROTEIN A3"/>
    <property type="match status" value="1"/>
</dbReference>
<dbReference type="STRING" id="155417.A0A4Q4TLQ1"/>
<dbReference type="OrthoDB" id="188186at2759"/>
<keyword evidence="3" id="KW-0539">Nucleus</keyword>
<keyword evidence="6" id="KW-1185">Reference proteome</keyword>
<dbReference type="Proteomes" id="UP000293360">
    <property type="component" value="Unassembled WGS sequence"/>
</dbReference>
<dbReference type="GO" id="GO:0006289">
    <property type="term" value="P:nucleotide-excision repair"/>
    <property type="evidence" value="ECO:0007669"/>
    <property type="project" value="TreeGrafter"/>
</dbReference>
<feature type="compositionally biased region" description="Low complexity" evidence="4">
    <location>
        <begin position="198"/>
        <end position="210"/>
    </location>
</feature>
<accession>A0A4Q4TLQ1</accession>